<dbReference type="InterPro" id="IPR036388">
    <property type="entry name" value="WH-like_DNA-bd_sf"/>
</dbReference>
<dbReference type="Proteomes" id="UP001320420">
    <property type="component" value="Unassembled WGS sequence"/>
</dbReference>
<evidence type="ECO:0000256" key="3">
    <source>
        <dbReference type="ARBA" id="ARBA00022691"/>
    </source>
</evidence>
<feature type="domain" description="O-methyltransferase C-terminal" evidence="4">
    <location>
        <begin position="179"/>
        <end position="313"/>
    </location>
</feature>
<dbReference type="InterPro" id="IPR036390">
    <property type="entry name" value="WH_DNA-bd_sf"/>
</dbReference>
<dbReference type="SUPFAM" id="SSF53335">
    <property type="entry name" value="S-adenosyl-L-methionine-dependent methyltransferases"/>
    <property type="match status" value="1"/>
</dbReference>
<evidence type="ECO:0000313" key="5">
    <source>
        <dbReference type="EMBL" id="KAK7743303.1"/>
    </source>
</evidence>
<dbReference type="Gene3D" id="3.40.50.150">
    <property type="entry name" value="Vaccinia Virus protein VP39"/>
    <property type="match status" value="1"/>
</dbReference>
<comment type="caution">
    <text evidence="5">The sequence shown here is derived from an EMBL/GenBank/DDBJ whole genome shotgun (WGS) entry which is preliminary data.</text>
</comment>
<evidence type="ECO:0000313" key="6">
    <source>
        <dbReference type="Proteomes" id="UP001320420"/>
    </source>
</evidence>
<keyword evidence="3" id="KW-0949">S-adenosyl-L-methionine</keyword>
<dbReference type="InterPro" id="IPR029063">
    <property type="entry name" value="SAM-dependent_MTases_sf"/>
</dbReference>
<evidence type="ECO:0000256" key="1">
    <source>
        <dbReference type="ARBA" id="ARBA00022603"/>
    </source>
</evidence>
<proteinExistence type="predicted"/>
<dbReference type="GO" id="GO:0008171">
    <property type="term" value="F:O-methyltransferase activity"/>
    <property type="evidence" value="ECO:0007669"/>
    <property type="project" value="InterPro"/>
</dbReference>
<keyword evidence="2" id="KW-0808">Transferase</keyword>
<dbReference type="Pfam" id="PF00891">
    <property type="entry name" value="Methyltransf_2"/>
    <property type="match status" value="1"/>
</dbReference>
<dbReference type="PROSITE" id="PS51683">
    <property type="entry name" value="SAM_OMT_II"/>
    <property type="match status" value="1"/>
</dbReference>
<dbReference type="EMBL" id="JAKJXP020000140">
    <property type="protein sequence ID" value="KAK7743303.1"/>
    <property type="molecule type" value="Genomic_DNA"/>
</dbReference>
<dbReference type="GO" id="GO:0032259">
    <property type="term" value="P:methylation"/>
    <property type="evidence" value="ECO:0007669"/>
    <property type="project" value="UniProtKB-KW"/>
</dbReference>
<accession>A0AAN9UH52</accession>
<dbReference type="PANTHER" id="PTHR43712">
    <property type="entry name" value="PUTATIVE (AFU_ORTHOLOGUE AFUA_4G14580)-RELATED"/>
    <property type="match status" value="1"/>
</dbReference>
<keyword evidence="6" id="KW-1185">Reference proteome</keyword>
<keyword evidence="1" id="KW-0489">Methyltransferase</keyword>
<dbReference type="PANTHER" id="PTHR43712:SF12">
    <property type="entry name" value="STERIGMATOCYSTIN 8-O-METHYLTRANSFERASE"/>
    <property type="match status" value="1"/>
</dbReference>
<dbReference type="Gene3D" id="1.10.10.10">
    <property type="entry name" value="Winged helix-like DNA-binding domain superfamily/Winged helix DNA-binding domain"/>
    <property type="match status" value="1"/>
</dbReference>
<protein>
    <recommendedName>
        <fullName evidence="4">O-methyltransferase C-terminal domain-containing protein</fullName>
    </recommendedName>
</protein>
<evidence type="ECO:0000256" key="2">
    <source>
        <dbReference type="ARBA" id="ARBA00022679"/>
    </source>
</evidence>
<sequence>MTENPANTALPKGGSKIRIVELAQSIVDGVAQIQTVFSDKGLPPPSFDEDAPQNFPSEAFNARDMVLDASAELYDLLLDPVNLMVKRGSVGQTTFASIAKQTGLPEQMVKRLLRHAMTMRVFREPEPNSVAHTQASKILTETNMAHWLASGTEDMWPAAVRMVDAIEKWGDSQEPNHTGFALAHNITGSIYDFVASNPERAARFSGTMKAMTSSDGYDLTYVLDHYEWASLGTARVVDIGGSQGHVSIALAKQFPDLTFVVQDMEQVVEGAGASLPAELATRVQFMAHDLFKPQTVVADVYFMRWILHNWSAGPTSTVRSSSKSRFPF</sequence>
<dbReference type="InterPro" id="IPR016461">
    <property type="entry name" value="COMT-like"/>
</dbReference>
<reference evidence="5 6" key="1">
    <citation type="submission" date="2024-02" db="EMBL/GenBank/DDBJ databases">
        <title>De novo assembly and annotation of 12 fungi associated with fruit tree decline syndrome in Ontario, Canada.</title>
        <authorList>
            <person name="Sulman M."/>
            <person name="Ellouze W."/>
            <person name="Ilyukhin E."/>
        </authorList>
    </citation>
    <scope>NUCLEOTIDE SEQUENCE [LARGE SCALE GENOMIC DNA]</scope>
    <source>
        <strain evidence="5 6">M11/M66-122</strain>
    </source>
</reference>
<evidence type="ECO:0000259" key="4">
    <source>
        <dbReference type="Pfam" id="PF00891"/>
    </source>
</evidence>
<dbReference type="AlphaFoldDB" id="A0AAN9UH52"/>
<organism evidence="5 6">
    <name type="scientific">Diatrype stigma</name>
    <dbReference type="NCBI Taxonomy" id="117547"/>
    <lineage>
        <taxon>Eukaryota</taxon>
        <taxon>Fungi</taxon>
        <taxon>Dikarya</taxon>
        <taxon>Ascomycota</taxon>
        <taxon>Pezizomycotina</taxon>
        <taxon>Sordariomycetes</taxon>
        <taxon>Xylariomycetidae</taxon>
        <taxon>Xylariales</taxon>
        <taxon>Diatrypaceae</taxon>
        <taxon>Diatrype</taxon>
    </lineage>
</organism>
<gene>
    <name evidence="5" type="ORF">SLS62_010675</name>
</gene>
<dbReference type="InterPro" id="IPR001077">
    <property type="entry name" value="COMT_C"/>
</dbReference>
<dbReference type="SUPFAM" id="SSF46785">
    <property type="entry name" value="Winged helix' DNA-binding domain"/>
    <property type="match status" value="1"/>
</dbReference>
<name>A0AAN9UH52_9PEZI</name>